<gene>
    <name evidence="1" type="ORF">RCL2_000615900</name>
</gene>
<dbReference type="Proteomes" id="UP000615446">
    <property type="component" value="Unassembled WGS sequence"/>
</dbReference>
<dbReference type="OrthoDB" id="2415771at2759"/>
<comment type="caution">
    <text evidence="1">The sequence shown here is derived from an EMBL/GenBank/DDBJ whole genome shotgun (WGS) entry which is preliminary data.</text>
</comment>
<accession>A0A8H3L1F0</accession>
<proteinExistence type="predicted"/>
<protein>
    <submittedName>
        <fullName evidence="1">Uncharacterized protein</fullName>
    </submittedName>
</protein>
<dbReference type="AlphaFoldDB" id="A0A8H3L1F0"/>
<dbReference type="EMBL" id="BLAL01000040">
    <property type="protein sequence ID" value="GES78849.1"/>
    <property type="molecule type" value="Genomic_DNA"/>
</dbReference>
<evidence type="ECO:0000313" key="1">
    <source>
        <dbReference type="EMBL" id="GES78849.1"/>
    </source>
</evidence>
<evidence type="ECO:0000313" key="2">
    <source>
        <dbReference type="Proteomes" id="UP000615446"/>
    </source>
</evidence>
<organism evidence="1 2">
    <name type="scientific">Rhizophagus clarus</name>
    <dbReference type="NCBI Taxonomy" id="94130"/>
    <lineage>
        <taxon>Eukaryota</taxon>
        <taxon>Fungi</taxon>
        <taxon>Fungi incertae sedis</taxon>
        <taxon>Mucoromycota</taxon>
        <taxon>Glomeromycotina</taxon>
        <taxon>Glomeromycetes</taxon>
        <taxon>Glomerales</taxon>
        <taxon>Glomeraceae</taxon>
        <taxon>Rhizophagus</taxon>
    </lineage>
</organism>
<reference evidence="1" key="1">
    <citation type="submission" date="2019-10" db="EMBL/GenBank/DDBJ databases">
        <title>Conservation and host-specific expression of non-tandemly repeated heterogenous ribosome RNA gene in arbuscular mycorrhizal fungi.</title>
        <authorList>
            <person name="Maeda T."/>
            <person name="Kobayashi Y."/>
            <person name="Nakagawa T."/>
            <person name="Ezawa T."/>
            <person name="Yamaguchi K."/>
            <person name="Bino T."/>
            <person name="Nishimoto Y."/>
            <person name="Shigenobu S."/>
            <person name="Kawaguchi M."/>
        </authorList>
    </citation>
    <scope>NUCLEOTIDE SEQUENCE</scope>
    <source>
        <strain evidence="1">HR1</strain>
    </source>
</reference>
<sequence length="259" mass="30598">MDKSQFMWVYPIIEKFAKCLAEYHIYSNTLNIEISNNHQLEIPNSLNDKLSTLPYWETLNIEPFTPLEPSKKYGLIHQNMPDNIYYKFGIFCYSSGNNAFHACFLWRVDENLDEEEITSKSYVICDRLKYVMPTYHTQFMRTQFKNKADLILGMPTKIIKFVPCRPEQFPNFILDVKQYLEEHAATYAWKYYDDIVLSDMESEEEVEEELNENPFQEDTNVGTSKCAVDNVNQELKNVLSKVFVNASLECYNEMEKAYY</sequence>
<name>A0A8H3L1F0_9GLOM</name>